<name>A0A7W7QE76_9PSEU</name>
<accession>A0A7W7QE76</accession>
<sequence>MLGVLLSMDHKQGADLFELLHPARAVPMGRRRVARSCRGPAG</sequence>
<proteinExistence type="predicted"/>
<dbReference type="EMBL" id="JACHJQ010000010">
    <property type="protein sequence ID" value="MBB4911501.1"/>
    <property type="molecule type" value="Genomic_DNA"/>
</dbReference>
<comment type="caution">
    <text evidence="1">The sequence shown here is derived from an EMBL/GenBank/DDBJ whole genome shotgun (WGS) entry which is preliminary data.</text>
</comment>
<dbReference type="Proteomes" id="UP000520767">
    <property type="component" value="Unassembled WGS sequence"/>
</dbReference>
<keyword evidence="2" id="KW-1185">Reference proteome</keyword>
<dbReference type="AlphaFoldDB" id="A0A7W7QE76"/>
<organism evidence="1 2">
    <name type="scientific">Actinophytocola algeriensis</name>
    <dbReference type="NCBI Taxonomy" id="1768010"/>
    <lineage>
        <taxon>Bacteria</taxon>
        <taxon>Bacillati</taxon>
        <taxon>Actinomycetota</taxon>
        <taxon>Actinomycetes</taxon>
        <taxon>Pseudonocardiales</taxon>
        <taxon>Pseudonocardiaceae</taxon>
    </lineage>
</organism>
<protein>
    <submittedName>
        <fullName evidence="1">Uncharacterized protein</fullName>
    </submittedName>
</protein>
<gene>
    <name evidence="1" type="ORF">FHR82_007771</name>
</gene>
<reference evidence="1 2" key="1">
    <citation type="submission" date="2020-08" db="EMBL/GenBank/DDBJ databases">
        <title>Genomic Encyclopedia of Type Strains, Phase III (KMG-III): the genomes of soil and plant-associated and newly described type strains.</title>
        <authorList>
            <person name="Whitman W."/>
        </authorList>
    </citation>
    <scope>NUCLEOTIDE SEQUENCE [LARGE SCALE GENOMIC DNA]</scope>
    <source>
        <strain evidence="1 2">CECT 8960</strain>
    </source>
</reference>
<evidence type="ECO:0000313" key="1">
    <source>
        <dbReference type="EMBL" id="MBB4911501.1"/>
    </source>
</evidence>
<evidence type="ECO:0000313" key="2">
    <source>
        <dbReference type="Proteomes" id="UP000520767"/>
    </source>
</evidence>